<evidence type="ECO:0000256" key="1">
    <source>
        <dbReference type="ARBA" id="ARBA00004651"/>
    </source>
</evidence>
<dbReference type="RefSeq" id="WP_024004739.1">
    <property type="nucleotide sequence ID" value="NZ_KI650979.1"/>
</dbReference>
<evidence type="ECO:0000256" key="7">
    <source>
        <dbReference type="RuleBase" id="RU363032"/>
    </source>
</evidence>
<evidence type="ECO:0000313" key="10">
    <source>
        <dbReference type="Proteomes" id="UP000018733"/>
    </source>
</evidence>
<gene>
    <name evidence="9" type="ORF">W822_08815</name>
</gene>
<feature type="transmembrane region" description="Helical" evidence="7">
    <location>
        <begin position="116"/>
        <end position="138"/>
    </location>
</feature>
<keyword evidence="4 7" id="KW-0812">Transmembrane</keyword>
<dbReference type="CDD" id="cd06261">
    <property type="entry name" value="TM_PBP2"/>
    <property type="match status" value="1"/>
</dbReference>
<dbReference type="SUPFAM" id="SSF161098">
    <property type="entry name" value="MetI-like"/>
    <property type="match status" value="1"/>
</dbReference>
<feature type="transmembrane region" description="Helical" evidence="7">
    <location>
        <begin position="79"/>
        <end position="104"/>
    </location>
</feature>
<feature type="domain" description="ABC transmembrane type-1" evidence="8">
    <location>
        <begin position="78"/>
        <end position="258"/>
    </location>
</feature>
<dbReference type="PATRIC" id="fig|1424334.3.peg.1769"/>
<comment type="subcellular location">
    <subcellularLocation>
        <location evidence="1 7">Cell membrane</location>
        <topology evidence="1 7">Multi-pass membrane protein</topology>
    </subcellularLocation>
</comment>
<feature type="transmembrane region" description="Helical" evidence="7">
    <location>
        <begin position="27"/>
        <end position="49"/>
    </location>
</feature>
<dbReference type="AlphaFoldDB" id="V8QTF3"/>
<dbReference type="PANTHER" id="PTHR30151">
    <property type="entry name" value="ALKANE SULFONATE ABC TRANSPORTER-RELATED, MEMBRANE SUBUNIT"/>
    <property type="match status" value="1"/>
</dbReference>
<dbReference type="GO" id="GO:0055085">
    <property type="term" value="P:transmembrane transport"/>
    <property type="evidence" value="ECO:0007669"/>
    <property type="project" value="InterPro"/>
</dbReference>
<keyword evidence="10" id="KW-1185">Reference proteome</keyword>
<proteinExistence type="inferred from homology"/>
<dbReference type="Pfam" id="PF00528">
    <property type="entry name" value="BPD_transp_1"/>
    <property type="match status" value="1"/>
</dbReference>
<dbReference type="EMBL" id="AYXT01000009">
    <property type="protein sequence ID" value="ETF02922.1"/>
    <property type="molecule type" value="Genomic_DNA"/>
</dbReference>
<feature type="transmembrane region" description="Helical" evidence="7">
    <location>
        <begin position="144"/>
        <end position="163"/>
    </location>
</feature>
<evidence type="ECO:0000256" key="2">
    <source>
        <dbReference type="ARBA" id="ARBA00022448"/>
    </source>
</evidence>
<evidence type="ECO:0000313" key="9">
    <source>
        <dbReference type="EMBL" id="ETF02922.1"/>
    </source>
</evidence>
<dbReference type="eggNOG" id="COG0600">
    <property type="taxonomic scope" value="Bacteria"/>
</dbReference>
<keyword evidence="3" id="KW-1003">Cell membrane</keyword>
<dbReference type="GO" id="GO:0005886">
    <property type="term" value="C:plasma membrane"/>
    <property type="evidence" value="ECO:0007669"/>
    <property type="project" value="UniProtKB-SubCell"/>
</dbReference>
<keyword evidence="2 7" id="KW-0813">Transport</keyword>
<dbReference type="PROSITE" id="PS50928">
    <property type="entry name" value="ABC_TM1"/>
    <property type="match status" value="1"/>
</dbReference>
<feature type="transmembrane region" description="Helical" evidence="7">
    <location>
        <begin position="205"/>
        <end position="228"/>
    </location>
</feature>
<comment type="caution">
    <text evidence="9">The sequence shown here is derived from an EMBL/GenBank/DDBJ whole genome shotgun (WGS) entry which is preliminary data.</text>
</comment>
<reference evidence="9 10" key="1">
    <citation type="journal article" date="2014" name="Genome Announc.">
        <title>Draft Genome Sequence of Advenella kashmirensis Strain W13003, a Polycyclic Aromatic Hydrocarbon-Degrading Bacterium.</title>
        <authorList>
            <person name="Wang X."/>
            <person name="Jin D."/>
            <person name="Zhou L."/>
            <person name="Wu L."/>
            <person name="An W."/>
            <person name="Zhao L."/>
        </authorList>
    </citation>
    <scope>NUCLEOTIDE SEQUENCE [LARGE SCALE GENOMIC DNA]</scope>
    <source>
        <strain evidence="9 10">W13003</strain>
    </source>
</reference>
<accession>V8QTF3</accession>
<dbReference type="PANTHER" id="PTHR30151:SF19">
    <property type="entry name" value="ABC TRANSPORTER PERMEASE"/>
    <property type="match status" value="1"/>
</dbReference>
<evidence type="ECO:0000256" key="6">
    <source>
        <dbReference type="ARBA" id="ARBA00023136"/>
    </source>
</evidence>
<evidence type="ECO:0000256" key="3">
    <source>
        <dbReference type="ARBA" id="ARBA00022475"/>
    </source>
</evidence>
<name>V8QTF3_9BURK</name>
<protein>
    <submittedName>
        <fullName evidence="9">Nitrate ABC transporter permease</fullName>
    </submittedName>
</protein>
<evidence type="ECO:0000259" key="8">
    <source>
        <dbReference type="PROSITE" id="PS50928"/>
    </source>
</evidence>
<dbReference type="Proteomes" id="UP000018733">
    <property type="component" value="Unassembled WGS sequence"/>
</dbReference>
<sequence>MTNVMDGDNRQSSSIAVSMAYRRHRVVLWRLLLVVSVIALLELASRLSWIDPVSFLPPSAMAASAWHILVDGMYREDMLLTLSSAGTAVVMAVAGGFLLGLLLFRFGRLRRVLDPLLLSYYAVPIFVLYPMLIVIFGLNRWPLIVLGFLFAIVAMAVNTLNGLERVPAVLLRTSKVLHLGPLEEVWLIKLPASLPFIFTGIKLTIVYSFIAVIGGEFLLSGAGLGYQIAFAYNNFDNQTMYGLMFLLLLFVGVINLLLHSAEQRLYQRRVLKENA</sequence>
<evidence type="ECO:0000256" key="4">
    <source>
        <dbReference type="ARBA" id="ARBA00022692"/>
    </source>
</evidence>
<feature type="transmembrane region" description="Helical" evidence="7">
    <location>
        <begin position="240"/>
        <end position="258"/>
    </location>
</feature>
<comment type="similarity">
    <text evidence="7">Belongs to the binding-protein-dependent transport system permease family.</text>
</comment>
<dbReference type="HOGENOM" id="CLU_046113_2_2_4"/>
<keyword evidence="6 7" id="KW-0472">Membrane</keyword>
<evidence type="ECO:0000256" key="5">
    <source>
        <dbReference type="ARBA" id="ARBA00022989"/>
    </source>
</evidence>
<organism evidence="9 10">
    <name type="scientific">Advenella kashmirensis W13003</name>
    <dbReference type="NCBI Taxonomy" id="1424334"/>
    <lineage>
        <taxon>Bacteria</taxon>
        <taxon>Pseudomonadati</taxon>
        <taxon>Pseudomonadota</taxon>
        <taxon>Betaproteobacteria</taxon>
        <taxon>Burkholderiales</taxon>
        <taxon>Alcaligenaceae</taxon>
    </lineage>
</organism>
<dbReference type="STRING" id="1424334.W822_08815"/>
<keyword evidence="5 7" id="KW-1133">Transmembrane helix</keyword>
<dbReference type="Gene3D" id="1.10.3720.10">
    <property type="entry name" value="MetI-like"/>
    <property type="match status" value="1"/>
</dbReference>
<dbReference type="InterPro" id="IPR000515">
    <property type="entry name" value="MetI-like"/>
</dbReference>
<dbReference type="InterPro" id="IPR035906">
    <property type="entry name" value="MetI-like_sf"/>
</dbReference>